<dbReference type="EMBL" id="JAULSY010000004">
    <property type="protein sequence ID" value="KAK0673804.1"/>
    <property type="molecule type" value="Genomic_DNA"/>
</dbReference>
<accession>A0AA39ZMI6</accession>
<reference evidence="5" key="1">
    <citation type="submission" date="2023-06" db="EMBL/GenBank/DDBJ databases">
        <title>Genome-scale phylogeny and comparative genomics of the fungal order Sordariales.</title>
        <authorList>
            <consortium name="Lawrence Berkeley National Laboratory"/>
            <person name="Hensen N."/>
            <person name="Bonometti L."/>
            <person name="Westerberg I."/>
            <person name="Brannstrom I.O."/>
            <person name="Guillou S."/>
            <person name="Cros-Aarteil S."/>
            <person name="Calhoun S."/>
            <person name="Haridas S."/>
            <person name="Kuo A."/>
            <person name="Mondo S."/>
            <person name="Pangilinan J."/>
            <person name="Riley R."/>
            <person name="Labutti K."/>
            <person name="Andreopoulos B."/>
            <person name="Lipzen A."/>
            <person name="Chen C."/>
            <person name="Yanf M."/>
            <person name="Daum C."/>
            <person name="Ng V."/>
            <person name="Clum A."/>
            <person name="Steindorff A."/>
            <person name="Ohm R."/>
            <person name="Martin F."/>
            <person name="Silar P."/>
            <person name="Natvig D."/>
            <person name="Lalanne C."/>
            <person name="Gautier V."/>
            <person name="Ament-Velasquez S.L."/>
            <person name="Kruys A."/>
            <person name="Hutchinson M.I."/>
            <person name="Powell A.J."/>
            <person name="Barry K."/>
            <person name="Miller A.N."/>
            <person name="Grigoriev I.V."/>
            <person name="Debuchy R."/>
            <person name="Gladieux P."/>
            <person name="Thoren M.H."/>
            <person name="Johannesson H."/>
        </authorList>
    </citation>
    <scope>NUCLEOTIDE SEQUENCE</scope>
    <source>
        <strain evidence="5">CBS 307.81</strain>
    </source>
</reference>
<evidence type="ECO:0000313" key="6">
    <source>
        <dbReference type="Proteomes" id="UP001174997"/>
    </source>
</evidence>
<gene>
    <name evidence="5" type="ORF">QBC41DRAFT_352324</name>
</gene>
<evidence type="ECO:0000313" key="5">
    <source>
        <dbReference type="EMBL" id="KAK0673804.1"/>
    </source>
</evidence>
<evidence type="ECO:0000256" key="4">
    <source>
        <dbReference type="SAM" id="MobiDB-lite"/>
    </source>
</evidence>
<comment type="caution">
    <text evidence="5">The sequence shown here is derived from an EMBL/GenBank/DDBJ whole genome shotgun (WGS) entry which is preliminary data.</text>
</comment>
<dbReference type="Gene3D" id="3.40.640.10">
    <property type="entry name" value="Type I PLP-dependent aspartate aminotransferase-like (Major domain)"/>
    <property type="match status" value="1"/>
</dbReference>
<keyword evidence="6" id="KW-1185">Reference proteome</keyword>
<dbReference type="CDD" id="cd00610">
    <property type="entry name" value="OAT_like"/>
    <property type="match status" value="1"/>
</dbReference>
<evidence type="ECO:0000256" key="2">
    <source>
        <dbReference type="ARBA" id="ARBA00022898"/>
    </source>
</evidence>
<dbReference type="SUPFAM" id="SSF53383">
    <property type="entry name" value="PLP-dependent transferases"/>
    <property type="match status" value="1"/>
</dbReference>
<dbReference type="InterPro" id="IPR015421">
    <property type="entry name" value="PyrdxlP-dep_Trfase_major"/>
</dbReference>
<feature type="region of interest" description="Disordered" evidence="4">
    <location>
        <begin position="1"/>
        <end position="22"/>
    </location>
</feature>
<dbReference type="PANTHER" id="PTHR43094">
    <property type="entry name" value="AMINOTRANSFERASE"/>
    <property type="match status" value="1"/>
</dbReference>
<dbReference type="InterPro" id="IPR005814">
    <property type="entry name" value="Aminotrans_3"/>
</dbReference>
<dbReference type="InterPro" id="IPR015422">
    <property type="entry name" value="PyrdxlP-dep_Trfase_small"/>
</dbReference>
<dbReference type="GO" id="GO:0030170">
    <property type="term" value="F:pyridoxal phosphate binding"/>
    <property type="evidence" value="ECO:0007669"/>
    <property type="project" value="InterPro"/>
</dbReference>
<organism evidence="5 6">
    <name type="scientific">Cercophora samala</name>
    <dbReference type="NCBI Taxonomy" id="330535"/>
    <lineage>
        <taxon>Eukaryota</taxon>
        <taxon>Fungi</taxon>
        <taxon>Dikarya</taxon>
        <taxon>Ascomycota</taxon>
        <taxon>Pezizomycotina</taxon>
        <taxon>Sordariomycetes</taxon>
        <taxon>Sordariomycetidae</taxon>
        <taxon>Sordariales</taxon>
        <taxon>Lasiosphaeriaceae</taxon>
        <taxon>Cercophora</taxon>
    </lineage>
</organism>
<dbReference type="Pfam" id="PF00202">
    <property type="entry name" value="Aminotran_3"/>
    <property type="match status" value="1"/>
</dbReference>
<keyword evidence="5" id="KW-0032">Aminotransferase</keyword>
<name>A0AA39ZMI6_9PEZI</name>
<sequence length="508" mass="55171">MGQLLSTSSSKHAQHLPSQTCGIHNDKADTLLSDSSSELSQPFSAEKSSDNASINTHTTPALPLLKKAKGHYYYPVSGPKILDACGGAGVACLGHGKSNKSVIKAITKQLNTFQYASYAHFRVNPVLELEKFLCESTDGKMGKMYLMSSGSEAVEASLKLALEYHRWNSQPERVNIISRSHSYHGTTLGSLSASGHTTRRQPFVSILNTTQFHHLPPCNPYRSPLSQEEYLTTLLTSLTTLIHTLHPSTIAAVILEPIVGAALGCVPPTPHYLSALKSLCRTHGILLIYDEVMCGMGRTTTTSSSHHLHAWQNFPPSQGDNDDLSPDLMTIAKGFGAGYLPASALLVSSPITHFMTTQNKTFTHGHTYQSHPVVASAALAVQKTIQTRNLLPNVAKQGELLMKLLQDTLGNHPNVGDIRGRGLFVGVEFVKSKLTKEPFPKEMDVAGRVHRTAVHNWQVLVYASQGCADDRGRGDVVMVMPAYDVTSKEIKEMVKRLAGAVGEVFEGL</sequence>
<dbReference type="Gene3D" id="3.90.1150.10">
    <property type="entry name" value="Aspartate Aminotransferase, domain 1"/>
    <property type="match status" value="1"/>
</dbReference>
<dbReference type="Proteomes" id="UP001174997">
    <property type="component" value="Unassembled WGS sequence"/>
</dbReference>
<keyword evidence="5" id="KW-0808">Transferase</keyword>
<dbReference type="AlphaFoldDB" id="A0AA39ZMI6"/>
<comment type="similarity">
    <text evidence="1 3">Belongs to the class-III pyridoxal-phosphate-dependent aminotransferase family.</text>
</comment>
<protein>
    <submittedName>
        <fullName evidence="5">Aminotransferase</fullName>
    </submittedName>
</protein>
<evidence type="ECO:0000256" key="1">
    <source>
        <dbReference type="ARBA" id="ARBA00008954"/>
    </source>
</evidence>
<keyword evidence="2 3" id="KW-0663">Pyridoxal phosphate</keyword>
<dbReference type="PANTHER" id="PTHR43094:SF1">
    <property type="entry name" value="AMINOTRANSFERASE CLASS-III"/>
    <property type="match status" value="1"/>
</dbReference>
<evidence type="ECO:0000256" key="3">
    <source>
        <dbReference type="RuleBase" id="RU003560"/>
    </source>
</evidence>
<proteinExistence type="inferred from homology"/>
<dbReference type="InterPro" id="IPR015424">
    <property type="entry name" value="PyrdxlP-dep_Trfase"/>
</dbReference>
<dbReference type="GO" id="GO:0008483">
    <property type="term" value="F:transaminase activity"/>
    <property type="evidence" value="ECO:0007669"/>
    <property type="project" value="UniProtKB-KW"/>
</dbReference>
<dbReference type="GO" id="GO:0005829">
    <property type="term" value="C:cytosol"/>
    <property type="evidence" value="ECO:0007669"/>
    <property type="project" value="TreeGrafter"/>
</dbReference>